<dbReference type="EMBL" id="OD000759">
    <property type="protein sequence ID" value="CAD7399172.1"/>
    <property type="molecule type" value="Genomic_DNA"/>
</dbReference>
<sequence>MDNEGEGAVDYYSPSKTSSLCPWLPKLWFPSEILQNFRNAIHLCLSKETKIISNLRDPTRATYNRADIFITVTKFFPCSAMSWVCIPPRMIPSLILCLLSLSQLPLHTDTPSKVMATRAAPHLT</sequence>
<proteinExistence type="predicted"/>
<evidence type="ECO:0000313" key="1">
    <source>
        <dbReference type="EMBL" id="CAD7399172.1"/>
    </source>
</evidence>
<gene>
    <name evidence="1" type="ORF">TPSB3V08_LOCUS2047</name>
</gene>
<name>A0A7R9GWU8_TIMPO</name>
<organism evidence="1">
    <name type="scientific">Timema poppense</name>
    <name type="common">Walking stick</name>
    <dbReference type="NCBI Taxonomy" id="170557"/>
    <lineage>
        <taxon>Eukaryota</taxon>
        <taxon>Metazoa</taxon>
        <taxon>Ecdysozoa</taxon>
        <taxon>Arthropoda</taxon>
        <taxon>Hexapoda</taxon>
        <taxon>Insecta</taxon>
        <taxon>Pterygota</taxon>
        <taxon>Neoptera</taxon>
        <taxon>Polyneoptera</taxon>
        <taxon>Phasmatodea</taxon>
        <taxon>Timematodea</taxon>
        <taxon>Timematoidea</taxon>
        <taxon>Timematidae</taxon>
        <taxon>Timema</taxon>
    </lineage>
</organism>
<reference evidence="1" key="1">
    <citation type="submission" date="2020-11" db="EMBL/GenBank/DDBJ databases">
        <authorList>
            <person name="Tran Van P."/>
        </authorList>
    </citation>
    <scope>NUCLEOTIDE SEQUENCE</scope>
</reference>
<protein>
    <submittedName>
        <fullName evidence="1">Uncharacterized protein</fullName>
    </submittedName>
</protein>
<accession>A0A7R9GWU8</accession>
<dbReference type="AlphaFoldDB" id="A0A7R9GWU8"/>